<sequence>MPIELPEIPDYIQASTLTTDVNWQHGNPFPPDVKINVKASTQNVGLYGSYKIVLYGNVNNTDIYPIEITDGTNVIYEFVNGSGSFNKNAFIKFKDLELLGAGSYPIEIFFTYYGVNNEIGYYLNEASAFFTLNIQGIPESIITDKNEYNLIYNRQNNSLTGDLNIKIIGNVNNSPMRFFNNLEIFKNVDPIVNNSLVLEEKSPLISNSNLPIEGEYEISSAIFKKIVGGPYVNVKSFLINLIVVNGDMMITPKSLNFSLLQSAGEIKEEVLKVINPYNKAFTIEGPYWLEFSINSGSQSAEVIISTLNSSNLPIGELSDNILIKYEDKTISIPVSLSVISFIFLSGIETYNFCLDDKIINFIKRELSSRYVRSTLSIKFQSEDKTINMEVPLTVPYYNEKASFDLGAKIHQYFLRLKKSILKEEKKPDKFDNKLWIYPAEVKILVEELDVDYNVVHSENVAAIHFYPGKKPAAFPLLSNNLIKQRVAGSKYIFAYIQGLILPNKIGIGTPNVLADGLVTRVKIEDDEDKIIFPRKKIFQITEDKQLVYYTIPNNGPHVINLQYENQNLCPESFSFTGHLKKTPEYSHVYDQNVLSSVKEKYDVTKITTWTINTGFILEKCTQIIDEIIMSKLCYVEIDNKVYRGFVIAQKIVAADSSLELIQFDLDFILLE</sequence>
<dbReference type="EMBL" id="JPRI01000007">
    <property type="protein sequence ID" value="KFF24779.1"/>
    <property type="molecule type" value="Genomic_DNA"/>
</dbReference>
<accession>A0ABR4UJ73</accession>
<proteinExistence type="predicted"/>
<organism evidence="1 2">
    <name type="scientific">Chryseobacterium vrystaatense</name>
    <dbReference type="NCBI Taxonomy" id="307480"/>
    <lineage>
        <taxon>Bacteria</taxon>
        <taxon>Pseudomonadati</taxon>
        <taxon>Bacteroidota</taxon>
        <taxon>Flavobacteriia</taxon>
        <taxon>Flavobacteriales</taxon>
        <taxon>Weeksellaceae</taxon>
        <taxon>Chryseobacterium group</taxon>
        <taxon>Chryseobacterium</taxon>
    </lineage>
</organism>
<dbReference type="Proteomes" id="UP000028719">
    <property type="component" value="Unassembled WGS sequence"/>
</dbReference>
<evidence type="ECO:0000313" key="2">
    <source>
        <dbReference type="Proteomes" id="UP000028719"/>
    </source>
</evidence>
<gene>
    <name evidence="1" type="ORF">IW16_17745</name>
</gene>
<name>A0ABR4UJ73_9FLAO</name>
<protein>
    <submittedName>
        <fullName evidence="1">Uncharacterized protein</fullName>
    </submittedName>
</protein>
<comment type="caution">
    <text evidence="1">The sequence shown here is derived from an EMBL/GenBank/DDBJ whole genome shotgun (WGS) entry which is preliminary data.</text>
</comment>
<evidence type="ECO:0000313" key="1">
    <source>
        <dbReference type="EMBL" id="KFF24779.1"/>
    </source>
</evidence>
<keyword evidence="2" id="KW-1185">Reference proteome</keyword>
<dbReference type="RefSeq" id="WP_034747083.1">
    <property type="nucleotide sequence ID" value="NZ_JPRI01000007.1"/>
</dbReference>
<reference evidence="1 2" key="1">
    <citation type="submission" date="2014-07" db="EMBL/GenBank/DDBJ databases">
        <title>Genome of Chryseobacterium vrystaatense LMG 22846.</title>
        <authorList>
            <person name="Pipes S.E."/>
            <person name="Stropko S.J."/>
            <person name="Newman J.D."/>
        </authorList>
    </citation>
    <scope>NUCLEOTIDE SEQUENCE [LARGE SCALE GENOMIC DNA]</scope>
    <source>
        <strain evidence="1 2">LMG 22846</strain>
    </source>
</reference>